<proteinExistence type="predicted"/>
<evidence type="ECO:0000313" key="2">
    <source>
        <dbReference type="EMBL" id="KAK2121589.1"/>
    </source>
</evidence>
<keyword evidence="3" id="KW-1185">Reference proteome</keyword>
<evidence type="ECO:0000256" key="1">
    <source>
        <dbReference type="SAM" id="MobiDB-lite"/>
    </source>
</evidence>
<protein>
    <submittedName>
        <fullName evidence="2">Uncharacterized protein</fullName>
    </submittedName>
</protein>
<feature type="compositionally biased region" description="Basic and acidic residues" evidence="1">
    <location>
        <begin position="1"/>
        <end position="10"/>
    </location>
</feature>
<name>A0ABQ9WIV9_SAGOE</name>
<dbReference type="EMBL" id="JASSZA010000001">
    <property type="protein sequence ID" value="KAK2121589.1"/>
    <property type="molecule type" value="Genomic_DNA"/>
</dbReference>
<reference evidence="2 3" key="1">
    <citation type="submission" date="2023-05" db="EMBL/GenBank/DDBJ databases">
        <title>B98-5 Cell Line De Novo Hybrid Assembly: An Optical Mapping Approach.</title>
        <authorList>
            <person name="Kananen K."/>
            <person name="Auerbach J.A."/>
            <person name="Kautto E."/>
            <person name="Blachly J.S."/>
        </authorList>
    </citation>
    <scope>NUCLEOTIDE SEQUENCE [LARGE SCALE GENOMIC DNA]</scope>
    <source>
        <strain evidence="2">B95-8</strain>
        <tissue evidence="2">Cell line</tissue>
    </source>
</reference>
<dbReference type="Proteomes" id="UP001266305">
    <property type="component" value="Unassembled WGS sequence"/>
</dbReference>
<evidence type="ECO:0000313" key="3">
    <source>
        <dbReference type="Proteomes" id="UP001266305"/>
    </source>
</evidence>
<accession>A0ABQ9WIV9</accession>
<feature type="region of interest" description="Disordered" evidence="1">
    <location>
        <begin position="1"/>
        <end position="66"/>
    </location>
</feature>
<comment type="caution">
    <text evidence="2">The sequence shown here is derived from an EMBL/GenBank/DDBJ whole genome shotgun (WGS) entry which is preliminary data.</text>
</comment>
<sequence>MQVTARDEAPSYRGGAAPGSPAWREGGPPGVLGWRWNRGPERRLQEDPGVPERVLIPEGLGGAASG</sequence>
<gene>
    <name evidence="2" type="ORF">P7K49_002975</name>
</gene>
<organism evidence="2 3">
    <name type="scientific">Saguinus oedipus</name>
    <name type="common">Cotton-top tamarin</name>
    <name type="synonym">Oedipomidas oedipus</name>
    <dbReference type="NCBI Taxonomy" id="9490"/>
    <lineage>
        <taxon>Eukaryota</taxon>
        <taxon>Metazoa</taxon>
        <taxon>Chordata</taxon>
        <taxon>Craniata</taxon>
        <taxon>Vertebrata</taxon>
        <taxon>Euteleostomi</taxon>
        <taxon>Mammalia</taxon>
        <taxon>Eutheria</taxon>
        <taxon>Euarchontoglires</taxon>
        <taxon>Primates</taxon>
        <taxon>Haplorrhini</taxon>
        <taxon>Platyrrhini</taxon>
        <taxon>Cebidae</taxon>
        <taxon>Callitrichinae</taxon>
        <taxon>Saguinus</taxon>
    </lineage>
</organism>